<dbReference type="KEGG" id="ffu:CLAFUR5_10157"/>
<dbReference type="AlphaFoldDB" id="A0A9Q8US32"/>
<keyword evidence="2" id="KW-1185">Reference proteome</keyword>
<reference evidence="1" key="2">
    <citation type="journal article" date="2022" name="Microb. Genom.">
        <title>A chromosome-scale genome assembly of the tomato pathogen Cladosporium fulvum reveals a compartmentalized genome architecture and the presence of a dispensable chromosome.</title>
        <authorList>
            <person name="Zaccaron A.Z."/>
            <person name="Chen L.H."/>
            <person name="Samaras A."/>
            <person name="Stergiopoulos I."/>
        </authorList>
    </citation>
    <scope>NUCLEOTIDE SEQUENCE</scope>
    <source>
        <strain evidence="1">Race5_Kim</strain>
    </source>
</reference>
<accession>A0A9Q8US32</accession>
<dbReference type="Proteomes" id="UP000756132">
    <property type="component" value="Chromosome 7"/>
</dbReference>
<name>A0A9Q8US32_PASFU</name>
<organism evidence="1 2">
    <name type="scientific">Passalora fulva</name>
    <name type="common">Tomato leaf mold</name>
    <name type="synonym">Cladosporium fulvum</name>
    <dbReference type="NCBI Taxonomy" id="5499"/>
    <lineage>
        <taxon>Eukaryota</taxon>
        <taxon>Fungi</taxon>
        <taxon>Dikarya</taxon>
        <taxon>Ascomycota</taxon>
        <taxon>Pezizomycotina</taxon>
        <taxon>Dothideomycetes</taxon>
        <taxon>Dothideomycetidae</taxon>
        <taxon>Mycosphaerellales</taxon>
        <taxon>Mycosphaerellaceae</taxon>
        <taxon>Fulvia</taxon>
    </lineage>
</organism>
<dbReference type="RefSeq" id="XP_047764805.1">
    <property type="nucleotide sequence ID" value="XM_047909305.1"/>
</dbReference>
<dbReference type="EMBL" id="CP090169">
    <property type="protein sequence ID" value="UJO20439.1"/>
    <property type="molecule type" value="Genomic_DNA"/>
</dbReference>
<evidence type="ECO:0000313" key="1">
    <source>
        <dbReference type="EMBL" id="UJO20439.1"/>
    </source>
</evidence>
<proteinExistence type="predicted"/>
<dbReference type="GeneID" id="71990035"/>
<evidence type="ECO:0000313" key="2">
    <source>
        <dbReference type="Proteomes" id="UP000756132"/>
    </source>
</evidence>
<reference evidence="1" key="1">
    <citation type="submission" date="2021-12" db="EMBL/GenBank/DDBJ databases">
        <authorList>
            <person name="Zaccaron A."/>
            <person name="Stergiopoulos I."/>
        </authorList>
    </citation>
    <scope>NUCLEOTIDE SEQUENCE</scope>
    <source>
        <strain evidence="1">Race5_Kim</strain>
    </source>
</reference>
<gene>
    <name evidence="1" type="ORF">CLAFUR5_10157</name>
</gene>
<protein>
    <submittedName>
        <fullName evidence="1">Uncharacterized protein</fullName>
    </submittedName>
</protein>
<sequence length="95" mass="10921">MNATETIDFLRHFFRTEPLIGDVLGTSVTYDEKRGYASVFLSLAYHKQGGQISKAREQVAVYEWRRQRVEGEVKGVVDWVWWKQSCASAVPPVPF</sequence>